<dbReference type="SMART" id="SM00702">
    <property type="entry name" value="P4Hc"/>
    <property type="match status" value="1"/>
</dbReference>
<organism evidence="8 9">
    <name type="scientific">Pseudomonas protegens</name>
    <dbReference type="NCBI Taxonomy" id="380021"/>
    <lineage>
        <taxon>Bacteria</taxon>
        <taxon>Pseudomonadati</taxon>
        <taxon>Pseudomonadota</taxon>
        <taxon>Gammaproteobacteria</taxon>
        <taxon>Pseudomonadales</taxon>
        <taxon>Pseudomonadaceae</taxon>
        <taxon>Pseudomonas</taxon>
    </lineage>
</organism>
<dbReference type="Gene3D" id="2.60.120.620">
    <property type="entry name" value="q2cbj1_9rhob like domain"/>
    <property type="match status" value="1"/>
</dbReference>
<dbReference type="PANTHER" id="PTHR12907:SF26">
    <property type="entry name" value="HIF PROLYL HYDROXYLASE, ISOFORM C"/>
    <property type="match status" value="1"/>
</dbReference>
<evidence type="ECO:0000256" key="6">
    <source>
        <dbReference type="ARBA" id="ARBA00023004"/>
    </source>
</evidence>
<evidence type="ECO:0000256" key="1">
    <source>
        <dbReference type="ARBA" id="ARBA00001961"/>
    </source>
</evidence>
<sequence>MCKPIEKNASSSALRLCQIFLRLDTMRAMQIPSDHPLLLNIVDDLAACGWSQQNVFLSEALTLELAAECRKRAAEGELAPAAVGRGPAQEIREGIRGDHIQWLEPGQAQACDSYLELMDSLREALNRGLFLGLEDFECHFAMYPPGAFYKRHVDRFRDDDRRMVSAVVYLNEEWLPEQGGQLRMYLNDRGQYDVVPVGGRLVVFLSGEVPHEVMPATRERLSLTGWFRRRGNEPF</sequence>
<name>A0ABY2VE70_9PSED</name>
<protein>
    <submittedName>
        <fullName evidence="8">2OG-Fe(II) oxygenase</fullName>
    </submittedName>
</protein>
<keyword evidence="9" id="KW-1185">Reference proteome</keyword>
<evidence type="ECO:0000256" key="2">
    <source>
        <dbReference type="ARBA" id="ARBA00022723"/>
    </source>
</evidence>
<proteinExistence type="predicted"/>
<keyword evidence="5" id="KW-0560">Oxidoreductase</keyword>
<evidence type="ECO:0000259" key="7">
    <source>
        <dbReference type="PROSITE" id="PS51471"/>
    </source>
</evidence>
<keyword evidence="6" id="KW-0408">Iron</keyword>
<dbReference type="InterPro" id="IPR051559">
    <property type="entry name" value="HIF_prolyl_hydroxylases"/>
</dbReference>
<dbReference type="Pfam" id="PF13640">
    <property type="entry name" value="2OG-FeII_Oxy_3"/>
    <property type="match status" value="1"/>
</dbReference>
<keyword evidence="3" id="KW-0847">Vitamin C</keyword>
<dbReference type="InterPro" id="IPR005123">
    <property type="entry name" value="Oxoglu/Fe-dep_dioxygenase_dom"/>
</dbReference>
<dbReference type="Proteomes" id="UP000310095">
    <property type="component" value="Unassembled WGS sequence"/>
</dbReference>
<dbReference type="InterPro" id="IPR044862">
    <property type="entry name" value="Pro_4_hyd_alph_FE2OG_OXY"/>
</dbReference>
<evidence type="ECO:0000256" key="5">
    <source>
        <dbReference type="ARBA" id="ARBA00023002"/>
    </source>
</evidence>
<dbReference type="PANTHER" id="PTHR12907">
    <property type="entry name" value="EGL NINE HOMOLOG-RELATED"/>
    <property type="match status" value="1"/>
</dbReference>
<gene>
    <name evidence="8" type="ORF">FEF10_25050</name>
</gene>
<comment type="caution">
    <text evidence="8">The sequence shown here is derived from an EMBL/GenBank/DDBJ whole genome shotgun (WGS) entry which is preliminary data.</text>
</comment>
<keyword evidence="4" id="KW-0223">Dioxygenase</keyword>
<keyword evidence="2" id="KW-0479">Metal-binding</keyword>
<accession>A0ABY2VE70</accession>
<dbReference type="EMBL" id="VAVY01000004">
    <property type="protein sequence ID" value="TMM61211.1"/>
    <property type="molecule type" value="Genomic_DNA"/>
</dbReference>
<dbReference type="InterPro" id="IPR006620">
    <property type="entry name" value="Pro_4_hyd_alph"/>
</dbReference>
<evidence type="ECO:0000256" key="3">
    <source>
        <dbReference type="ARBA" id="ARBA00022896"/>
    </source>
</evidence>
<evidence type="ECO:0000313" key="8">
    <source>
        <dbReference type="EMBL" id="TMM61211.1"/>
    </source>
</evidence>
<comment type="cofactor">
    <cofactor evidence="1">
        <name>L-ascorbate</name>
        <dbReference type="ChEBI" id="CHEBI:38290"/>
    </cofactor>
</comment>
<dbReference type="PROSITE" id="PS51471">
    <property type="entry name" value="FE2OG_OXY"/>
    <property type="match status" value="1"/>
</dbReference>
<evidence type="ECO:0000256" key="4">
    <source>
        <dbReference type="ARBA" id="ARBA00022964"/>
    </source>
</evidence>
<reference evidence="8 9" key="1">
    <citation type="submission" date="2019-05" db="EMBL/GenBank/DDBJ databases">
        <title>Identification and Biocontrol Activity Analysis of Biocontrol Strain PF-1 Based on Genome-wide Data.</title>
        <authorList>
            <person name="Qi J."/>
        </authorList>
    </citation>
    <scope>NUCLEOTIDE SEQUENCE [LARGE SCALE GENOMIC DNA]</scope>
    <source>
        <strain evidence="8 9">PF-1</strain>
    </source>
</reference>
<feature type="domain" description="Fe2OG dioxygenase" evidence="7">
    <location>
        <begin position="134"/>
        <end position="229"/>
    </location>
</feature>
<evidence type="ECO:0000313" key="9">
    <source>
        <dbReference type="Proteomes" id="UP000310095"/>
    </source>
</evidence>